<dbReference type="OrthoDB" id="4378831at2"/>
<evidence type="ECO:0000313" key="2">
    <source>
        <dbReference type="EMBL" id="PJE30821.1"/>
    </source>
</evidence>
<reference evidence="3 4" key="1">
    <citation type="submission" date="2017-09" db="EMBL/GenBank/DDBJ databases">
        <authorList>
            <person name="Ehlers B."/>
            <person name="Leendertz F.H."/>
        </authorList>
    </citation>
    <scope>NUCLEOTIDE SEQUENCE [LARGE SCALE GENOMIC DNA]</scope>
    <source>
        <strain evidence="3 4">CGMCC 1.12662</strain>
    </source>
</reference>
<evidence type="ECO:0000313" key="4">
    <source>
        <dbReference type="Proteomes" id="UP000231655"/>
    </source>
</evidence>
<name>A0A285JAE7_9RHOB</name>
<feature type="domain" description="T6SS Phospholipase effector Tle1-like catalytic" evidence="1">
    <location>
        <begin position="35"/>
        <end position="284"/>
    </location>
</feature>
<dbReference type="EMBL" id="PGTD01000012">
    <property type="protein sequence ID" value="PJE30821.1"/>
    <property type="molecule type" value="Genomic_DNA"/>
</dbReference>
<dbReference type="GO" id="GO:0016787">
    <property type="term" value="F:hydrolase activity"/>
    <property type="evidence" value="ECO:0007669"/>
    <property type="project" value="UniProtKB-KW"/>
</dbReference>
<evidence type="ECO:0000313" key="5">
    <source>
        <dbReference type="Proteomes" id="UP000231702"/>
    </source>
</evidence>
<reference evidence="2 5" key="2">
    <citation type="journal article" date="2018" name="Int. J. Syst. Evol. Microbiol.">
        <title>Pseudooceanicola lipolyticus sp. nov., a marine alphaproteobacterium, reclassification of Oceanicola flagellatus as Pseudooceanicola flagellatus comb. nov. and emended description of the genus Pseudooceanicola.</title>
        <authorList>
            <person name="Huang M.-M."/>
            <person name="Guo L.-L."/>
            <person name="Wu Y.-H."/>
            <person name="Lai Q.-L."/>
            <person name="Shao Z.-Z."/>
            <person name="Wang C.-S."/>
            <person name="Wu M."/>
            <person name="Xu X.-W."/>
        </authorList>
    </citation>
    <scope>NUCLEOTIDE SEQUENCE [LARGE SCALE GENOMIC DNA]</scope>
    <source>
        <strain evidence="2 5">Ar-45</strain>
    </source>
</reference>
<organism evidence="3 4">
    <name type="scientific">Pseudooceanicola antarcticus</name>
    <dbReference type="NCBI Taxonomy" id="1247613"/>
    <lineage>
        <taxon>Bacteria</taxon>
        <taxon>Pseudomonadati</taxon>
        <taxon>Pseudomonadota</taxon>
        <taxon>Alphaproteobacteria</taxon>
        <taxon>Rhodobacterales</taxon>
        <taxon>Paracoccaceae</taxon>
        <taxon>Pseudooceanicola</taxon>
    </lineage>
</organism>
<protein>
    <submittedName>
        <fullName evidence="2">DUF2235 domain-containing protein</fullName>
    </submittedName>
    <submittedName>
        <fullName evidence="3">Uncharacterized alpha/beta hydrolase domain</fullName>
    </submittedName>
</protein>
<dbReference type="EMBL" id="OBEA01000007">
    <property type="protein sequence ID" value="SNY57235.1"/>
    <property type="molecule type" value="Genomic_DNA"/>
</dbReference>
<dbReference type="AlphaFoldDB" id="A0A285JAE7"/>
<dbReference type="PANTHER" id="PTHR33840">
    <property type="match status" value="1"/>
</dbReference>
<dbReference type="PANTHER" id="PTHR33840:SF1">
    <property type="entry name" value="TLE1 PHOSPHOLIPASE DOMAIN-CONTAINING PROTEIN"/>
    <property type="match status" value="1"/>
</dbReference>
<dbReference type="RefSeq" id="WP_097147049.1">
    <property type="nucleotide sequence ID" value="NZ_OBEA01000007.1"/>
</dbReference>
<accession>A0A285JAE7</accession>
<dbReference type="Proteomes" id="UP000231655">
    <property type="component" value="Unassembled WGS sequence"/>
</dbReference>
<evidence type="ECO:0000313" key="3">
    <source>
        <dbReference type="EMBL" id="SNY57235.1"/>
    </source>
</evidence>
<dbReference type="InterPro" id="IPR018712">
    <property type="entry name" value="Tle1-like_cat"/>
</dbReference>
<keyword evidence="5" id="KW-1185">Reference proteome</keyword>
<dbReference type="Pfam" id="PF09994">
    <property type="entry name" value="T6SS_Tle1-like_cat"/>
    <property type="match status" value="1"/>
</dbReference>
<keyword evidence="3" id="KW-0378">Hydrolase</keyword>
<proteinExistence type="predicted"/>
<gene>
    <name evidence="2" type="ORF">CVM39_05095</name>
    <name evidence="3" type="ORF">SAMN06297129_3350</name>
</gene>
<sequence length="356" mass="39692">MKRPLERLVARLRPGGWFRRQRRAAGAPGRGPVTHVVILDGTMSSLEEGQESNVGLIYSLLAGQASSTLSVYYEAGIQWDSWRNTIDVLLGRGINRKIRAAYGYLASRYRPGDKVYFFGYSRGAYAVRSLAGVIDQVGLVRSPRATERNVRQAYRLYQEGGSAEAIRAFHDKNCHPKVDIEMIGAFDTVKSLGLRLPLLWRLAEAKHAFHNHALSDCVKSGFHALALEETRQVYAPVMWKSDPNWQGRLEQVWFPGTHGDVGGQLGGFNEARGLSNLPLVWMLGQAEFRGLPLPPNWRARFPTDLHAPSVGQWRGLAKLFLLRKVRVVGADPSERLHDSALARGTYPTGPQLAHHP</sequence>
<dbReference type="Proteomes" id="UP000231702">
    <property type="component" value="Unassembled WGS sequence"/>
</dbReference>
<evidence type="ECO:0000259" key="1">
    <source>
        <dbReference type="Pfam" id="PF09994"/>
    </source>
</evidence>